<dbReference type="Gene3D" id="1.20.190.10">
    <property type="entry name" value="Pesticidal crystal protein, N-terminal domain"/>
    <property type="match status" value="1"/>
</dbReference>
<dbReference type="CDD" id="cd04085">
    <property type="entry name" value="delta_endotoxin_C"/>
    <property type="match status" value="1"/>
</dbReference>
<reference evidence="11" key="1">
    <citation type="submission" date="2010-11" db="EMBL/GenBank/DDBJ databases">
        <authorList>
            <person name="Lira J.M."/>
        </authorList>
    </citation>
    <scope>NUCLEOTIDE SEQUENCE</scope>
    <source>
        <strain evidence="11">PS46L</strain>
    </source>
</reference>
<evidence type="ECO:0000259" key="8">
    <source>
        <dbReference type="Pfam" id="PF03945"/>
    </source>
</evidence>
<dbReference type="Gene3D" id="2.60.120.260">
    <property type="entry name" value="Galactose-binding domain-like"/>
    <property type="match status" value="1"/>
</dbReference>
<dbReference type="SUPFAM" id="SSF51096">
    <property type="entry name" value="delta-Endotoxin (insectocide), middle domain"/>
    <property type="match status" value="1"/>
</dbReference>
<dbReference type="Gene3D" id="2.100.10.10">
    <property type="entry name" value="Pesticidal crystal protein, central domain"/>
    <property type="match status" value="1"/>
</dbReference>
<dbReference type="PANTHER" id="PTHR37003">
    <property type="entry name" value="ENDOTOXIN_N DOMAIN-CONTAINING PROTEIN-RELATED"/>
    <property type="match status" value="1"/>
</dbReference>
<feature type="domain" description="Pesticidal crystal protein Cry" evidence="9">
    <location>
        <begin position="739"/>
        <end position="919"/>
    </location>
</feature>
<dbReference type="GO" id="GO:0005102">
    <property type="term" value="F:signaling receptor binding"/>
    <property type="evidence" value="ECO:0007669"/>
    <property type="project" value="InterPro"/>
</dbReference>
<evidence type="ECO:0000259" key="9">
    <source>
        <dbReference type="Pfam" id="PF17997"/>
    </source>
</evidence>
<evidence type="ECO:0000313" key="11">
    <source>
        <dbReference type="EMBL" id="ADT78693.1"/>
    </source>
</evidence>
<dbReference type="EMBL" id="HQ589331">
    <property type="protein sequence ID" value="ADT78693.1"/>
    <property type="molecule type" value="Genomic_DNA"/>
</dbReference>
<dbReference type="GO" id="GO:0001907">
    <property type="term" value="P:symbiont-mediated killing of host cell"/>
    <property type="evidence" value="ECO:0007669"/>
    <property type="project" value="InterPro"/>
</dbReference>
<dbReference type="InterPro" id="IPR001178">
    <property type="entry name" value="Pest_cryst_dom_II"/>
</dbReference>
<dbReference type="InterPro" id="IPR005639">
    <property type="entry name" value="Pest_crys_dom_I"/>
</dbReference>
<dbReference type="InterPro" id="IPR036399">
    <property type="entry name" value="Pest_cryst_cen_dom_sf"/>
</dbReference>
<dbReference type="GO" id="GO:0030435">
    <property type="term" value="P:sporulation resulting in formation of a cellular spore"/>
    <property type="evidence" value="ECO:0007669"/>
    <property type="project" value="UniProtKB-KW"/>
</dbReference>
<dbReference type="GO" id="GO:0090729">
    <property type="term" value="F:toxin activity"/>
    <property type="evidence" value="ECO:0007669"/>
    <property type="project" value="UniProtKB-KW"/>
</dbReference>
<protein>
    <recommendedName>
        <fullName evidence="5">Crystaline entomocidal protoxin</fullName>
    </recommendedName>
</protein>
<dbReference type="Pfam" id="PF17997">
    <property type="entry name" value="Cry1Ac_D5"/>
    <property type="match status" value="1"/>
</dbReference>
<feature type="domain" description="Pesticidal crystal protein" evidence="7">
    <location>
        <begin position="503"/>
        <end position="641"/>
    </location>
</feature>
<dbReference type="Pfam" id="PF21463">
    <property type="entry name" value="Cry1Ac_dom-VII"/>
    <property type="match status" value="1"/>
</dbReference>
<name>E7E1K8_BACTU</name>
<dbReference type="InterPro" id="IPR005638">
    <property type="entry name" value="Pest_crys_dom-III"/>
</dbReference>
<evidence type="ECO:0000259" key="10">
    <source>
        <dbReference type="Pfam" id="PF21463"/>
    </source>
</evidence>
<evidence type="ECO:0000259" key="6">
    <source>
        <dbReference type="Pfam" id="PF00555"/>
    </source>
</evidence>
<dbReference type="InterPro" id="IPR008979">
    <property type="entry name" value="Galactose-bd-like_sf"/>
</dbReference>
<keyword evidence="4" id="KW-0843">Virulence</keyword>
<evidence type="ECO:0000256" key="3">
    <source>
        <dbReference type="ARBA" id="ARBA00022969"/>
    </source>
</evidence>
<dbReference type="SUPFAM" id="SSF49785">
    <property type="entry name" value="Galactose-binding domain-like"/>
    <property type="match status" value="1"/>
</dbReference>
<keyword evidence="2" id="KW-0800">Toxin</keyword>
<dbReference type="AlphaFoldDB" id="E7E1K8"/>
<reference evidence="11" key="2">
    <citation type="submission" date="2011-01" db="EMBL/GenBank/DDBJ databases">
        <title>DIG-3 insecticial Cry toxins.</title>
        <authorList>
            <person name="Lira J."/>
            <person name="Butler H."/>
            <person name="Smith D."/>
            <person name="Narva K."/>
            <person name="Meade T."/>
        </authorList>
    </citation>
    <scope>NUCLEOTIDE SEQUENCE</scope>
    <source>
        <strain evidence="11">PS46L</strain>
    </source>
</reference>
<evidence type="ECO:0000256" key="4">
    <source>
        <dbReference type="ARBA" id="ARBA00023026"/>
    </source>
</evidence>
<comment type="similarity">
    <text evidence="1">Belongs to the delta endotoxin family.</text>
</comment>
<dbReference type="InterPro" id="IPR038979">
    <property type="entry name" value="Pest_crys"/>
</dbReference>
<proteinExistence type="inferred from homology"/>
<dbReference type="PANTHER" id="PTHR37003:SF2">
    <property type="entry name" value="PESTICIDAL CRYSTAL PROTEIN N-TERMINAL DOMAIN-CONTAINING PROTEIN"/>
    <property type="match status" value="1"/>
</dbReference>
<dbReference type="Pfam" id="PF03944">
    <property type="entry name" value="Endotoxin_C"/>
    <property type="match status" value="1"/>
</dbReference>
<dbReference type="InterPro" id="IPR036716">
    <property type="entry name" value="Pest_crys_N_sf"/>
</dbReference>
<dbReference type="SUPFAM" id="SSF56849">
    <property type="entry name" value="delta-Endotoxin (insectocide), N-terminal domain"/>
    <property type="match status" value="1"/>
</dbReference>
<evidence type="ECO:0000259" key="7">
    <source>
        <dbReference type="Pfam" id="PF03944"/>
    </source>
</evidence>
<accession>E7E1K8</accession>
<organism evidence="11">
    <name type="scientific">Bacillus thuringiensis</name>
    <dbReference type="NCBI Taxonomy" id="1428"/>
    <lineage>
        <taxon>Bacteria</taxon>
        <taxon>Bacillati</taxon>
        <taxon>Bacillota</taxon>
        <taxon>Bacilli</taxon>
        <taxon>Bacillales</taxon>
        <taxon>Bacillaceae</taxon>
        <taxon>Bacillus</taxon>
        <taxon>Bacillus cereus group</taxon>
    </lineage>
</organism>
<dbReference type="InterPro" id="IPR041587">
    <property type="entry name" value="Cry_V"/>
</dbReference>
<feature type="domain" description="Pesticidal crystal protein" evidence="6">
    <location>
        <begin position="283"/>
        <end position="493"/>
    </location>
</feature>
<evidence type="ECO:0000256" key="1">
    <source>
        <dbReference type="ARBA" id="ARBA00007819"/>
    </source>
</evidence>
<evidence type="ECO:0000256" key="2">
    <source>
        <dbReference type="ARBA" id="ARBA00022656"/>
    </source>
</evidence>
<feature type="domain" description="Pesticidal crystal protein" evidence="8">
    <location>
        <begin position="78"/>
        <end position="275"/>
    </location>
</feature>
<dbReference type="InterPro" id="IPR048645">
    <property type="entry name" value="Cry1Ac-like_dom-VII"/>
</dbReference>
<dbReference type="Pfam" id="PF00555">
    <property type="entry name" value="Endotoxin_M"/>
    <property type="match status" value="1"/>
</dbReference>
<keyword evidence="3" id="KW-0749">Sporulation</keyword>
<feature type="domain" description="Cry1Ac-like" evidence="10">
    <location>
        <begin position="1033"/>
        <end position="1111"/>
    </location>
</feature>
<dbReference type="Pfam" id="PF03945">
    <property type="entry name" value="Endotoxin_N"/>
    <property type="match status" value="1"/>
</dbReference>
<sequence>MTSNRKNENEIINALSIPTVSNPSTQMNLSPDARIEDSLCVAEVNNIDPFVSASTVQTGINIAGRILGVLGVPFAGQLASFYSFLVGELWPSGRDPWEIFLEHVEQLIRQQVTENTRNTAIARLEGLGRGYRSYQQALETWLDNRNDARSRSIILERYVALELDITTAIPLFRIRNQEVPLLMVYAQAANLHLLLLRDASLFGSEWGTASSDVNQYYQEQIRYTEEYSNHCVQWYNTGLNNLRGTNAESWVRYNQFRRDLTLGVLDLVALFPSYDTRTYPINTSAQLTREVYTDAIGTVHPSQAFASTTWFNNNAPSFSAIEAAVIRPPHLLDFPEQLTIYSTLSRWSNTQFMNIWAGHRLESRPIAGSLNTSTQGSTNTSINPVTLQFTSRDIYRTESLAGLNIFITQPVNGVPWVRFNWRNPLNSLRGSLLYTIGYTGVGTQLQDSETELPPETTERPNYESYSHRLSHIGLISSSHVRALVYSWTHRSADRTNTIGPNRITQIPAVKGRFLFNGSVISGPGFTGGDVVRLNRNNGNIQNRGYIEVPIQFTSTSTRYRVRVRYASVTSIELNVNWGNSSIFTNTLPATAASLDNLQSGDFGYVEINNAFTSATGNIVGVRNFSANAEVIIDRFEFIPVTATFEAKYDLERAQKAVNALFTSTNPRRLKTDVTDYHIDQVSNLVVCLSDEFCLDEKRELFEKVKYAKRLSDERNLLQDPNFTFINGQPSFASIDGQSNFTSINELSNHGWWGSANVTIQEGNDVFKENYVTLPGTFNECYPNYLYQKIGESELKAYTRYQLRGYIEDSQDLEIYLIRYNAKHETLNVPGTESLWPLSVESPIGRCGEPNRCAPHFGWNPDLDCSCRDREKCAHHSHHFTLDIDVGCTDLQEDLGVWVVFKIKTQEGYARLGNLEFIEEKPLIGEALSRVKRAEKKWRDKREKLQVETKRVYIDAKEAVDALFVDSQYDRLQADTNIGMIHAADRLVHRIHEAYLPELPFIPGINVVIFEELENRISTAFSLYDARNVIKNGDFNNGLTCWNVKGHVEVQQLNNHRSVLVIPEWEAEVSQKVRVCPGRGYILRVTAYKEGYGEGCVTIHEVDNNTDQLKFSNCEKGQVYPGNTIACNDYNKNHGANACSSRNRGYDEFYGNTPADYSANQKEYGGAYTSHNHAYGESYESNSSIPADYAPVYEEEAYTHGRRGNSCEYNRGYTPLPAGYVTAELEYFPETDTVWVEIGETEGTFIVDNVELLLMEE</sequence>
<evidence type="ECO:0000256" key="5">
    <source>
        <dbReference type="ARBA" id="ARBA00029653"/>
    </source>
</evidence>